<proteinExistence type="predicted"/>
<gene>
    <name evidence="5" type="ORF">GGX14DRAFT_373836</name>
</gene>
<reference evidence="5" key="1">
    <citation type="submission" date="2023-03" db="EMBL/GenBank/DDBJ databases">
        <title>Massive genome expansion in bonnet fungi (Mycena s.s.) driven by repeated elements and novel gene families across ecological guilds.</title>
        <authorList>
            <consortium name="Lawrence Berkeley National Laboratory"/>
            <person name="Harder C.B."/>
            <person name="Miyauchi S."/>
            <person name="Viragh M."/>
            <person name="Kuo A."/>
            <person name="Thoen E."/>
            <person name="Andreopoulos B."/>
            <person name="Lu D."/>
            <person name="Skrede I."/>
            <person name="Drula E."/>
            <person name="Henrissat B."/>
            <person name="Morin E."/>
            <person name="Kohler A."/>
            <person name="Barry K."/>
            <person name="LaButti K."/>
            <person name="Morin E."/>
            <person name="Salamov A."/>
            <person name="Lipzen A."/>
            <person name="Mereny Z."/>
            <person name="Hegedus B."/>
            <person name="Baldrian P."/>
            <person name="Stursova M."/>
            <person name="Weitz H."/>
            <person name="Taylor A."/>
            <person name="Grigoriev I.V."/>
            <person name="Nagy L.G."/>
            <person name="Martin F."/>
            <person name="Kauserud H."/>
        </authorList>
    </citation>
    <scope>NUCLEOTIDE SEQUENCE</scope>
    <source>
        <strain evidence="5">9144</strain>
    </source>
</reference>
<dbReference type="InterPro" id="IPR008733">
    <property type="entry name" value="PEX11"/>
</dbReference>
<evidence type="ECO:0000256" key="2">
    <source>
        <dbReference type="ARBA" id="ARBA00023136"/>
    </source>
</evidence>
<name>A0AAD6V3G8_9AGAR</name>
<keyword evidence="3" id="KW-0576">Peroxisome</keyword>
<dbReference type="PANTHER" id="PTHR12652:SF25">
    <property type="entry name" value="MICROBODY (PEROXISOME) PROLIFERATION PROTEIN PEROXIN 11C (EUROFUNG)"/>
    <property type="match status" value="1"/>
</dbReference>
<evidence type="ECO:0000256" key="1">
    <source>
        <dbReference type="ARBA" id="ARBA00022593"/>
    </source>
</evidence>
<dbReference type="PANTHER" id="PTHR12652">
    <property type="entry name" value="PEROXISOMAL BIOGENESIS FACTOR 11"/>
    <property type="match status" value="1"/>
</dbReference>
<organism evidence="5 6">
    <name type="scientific">Mycena pura</name>
    <dbReference type="NCBI Taxonomy" id="153505"/>
    <lineage>
        <taxon>Eukaryota</taxon>
        <taxon>Fungi</taxon>
        <taxon>Dikarya</taxon>
        <taxon>Basidiomycota</taxon>
        <taxon>Agaricomycotina</taxon>
        <taxon>Agaricomycetes</taxon>
        <taxon>Agaricomycetidae</taxon>
        <taxon>Agaricales</taxon>
        <taxon>Marasmiineae</taxon>
        <taxon>Mycenaceae</taxon>
        <taxon>Mycena</taxon>
    </lineage>
</organism>
<comment type="caution">
    <text evidence="5">The sequence shown here is derived from an EMBL/GenBank/DDBJ whole genome shotgun (WGS) entry which is preliminary data.</text>
</comment>
<sequence length="275" mass="30523">MTNQFEKPLSPLAVDDVFLGLIGANIPPSQTLDHTVRYFSTWSGTDKLMMTSQYTAKLVAPLILYRAKLQFSAGKRAQPLSLTTDGLFKFASQVSLARRIMGFWGLLGILKSLSSLERNPPASRLALNIARLQGLSMVVFYPLEYISFFSAPFSGPLLRISPAASMKAQLWSVRAWGVFVALKVVELCNEWMGLLKREGEENEDELKAIKKRKSAIVYQLVANISRLPVILHWCVMSLGFSVVSSHLWTNGLSLLSALAAFRGGWENSRVPAPMK</sequence>
<evidence type="ECO:0000256" key="4">
    <source>
        <dbReference type="ARBA" id="ARBA00046271"/>
    </source>
</evidence>
<keyword evidence="1" id="KW-0962">Peroxisome biogenesis</keyword>
<dbReference type="AlphaFoldDB" id="A0AAD6V3G8"/>
<keyword evidence="2" id="KW-0472">Membrane</keyword>
<dbReference type="GO" id="GO:0016559">
    <property type="term" value="P:peroxisome fission"/>
    <property type="evidence" value="ECO:0007669"/>
    <property type="project" value="InterPro"/>
</dbReference>
<dbReference type="GO" id="GO:0005778">
    <property type="term" value="C:peroxisomal membrane"/>
    <property type="evidence" value="ECO:0007669"/>
    <property type="project" value="UniProtKB-SubCell"/>
</dbReference>
<keyword evidence="6" id="KW-1185">Reference proteome</keyword>
<dbReference type="EMBL" id="JARJCW010000071">
    <property type="protein sequence ID" value="KAJ7198836.1"/>
    <property type="molecule type" value="Genomic_DNA"/>
</dbReference>
<evidence type="ECO:0000313" key="6">
    <source>
        <dbReference type="Proteomes" id="UP001219525"/>
    </source>
</evidence>
<dbReference type="Proteomes" id="UP001219525">
    <property type="component" value="Unassembled WGS sequence"/>
</dbReference>
<protein>
    <submittedName>
        <fullName evidence="5">Uncharacterized protein</fullName>
    </submittedName>
</protein>
<comment type="subcellular location">
    <subcellularLocation>
        <location evidence="4">Peroxisome membrane</location>
    </subcellularLocation>
</comment>
<dbReference type="Pfam" id="PF05648">
    <property type="entry name" value="PEX11"/>
    <property type="match status" value="1"/>
</dbReference>
<evidence type="ECO:0000313" key="5">
    <source>
        <dbReference type="EMBL" id="KAJ7198836.1"/>
    </source>
</evidence>
<accession>A0AAD6V3G8</accession>
<evidence type="ECO:0000256" key="3">
    <source>
        <dbReference type="ARBA" id="ARBA00023140"/>
    </source>
</evidence>